<dbReference type="EMBL" id="FNQB01000001">
    <property type="protein sequence ID" value="SDY61973.1"/>
    <property type="molecule type" value="Genomic_DNA"/>
</dbReference>
<gene>
    <name evidence="2" type="ORF">SAMN05421684_0663</name>
</gene>
<dbReference type="Pfam" id="PF13354">
    <property type="entry name" value="Beta-lactamase2"/>
    <property type="match status" value="1"/>
</dbReference>
<evidence type="ECO:0000313" key="3">
    <source>
        <dbReference type="Proteomes" id="UP000199632"/>
    </source>
</evidence>
<proteinExistence type="predicted"/>
<dbReference type="Gene3D" id="3.40.710.10">
    <property type="entry name" value="DD-peptidase/beta-lactamase superfamily"/>
    <property type="match status" value="1"/>
</dbReference>
<dbReference type="InterPro" id="IPR045155">
    <property type="entry name" value="Beta-lactam_cat"/>
</dbReference>
<sequence>MPQAVATGRVPESAPTTAASKLTPLPVKATEIRISHSGWYSWALLDTRTGELSGPADRDALSTTASLIKSWIGADFLRREAERGLLPSAEEAELVETMIRDSDNEAAEELYAANGRDDSIRRLISTCELHDSLVAADGGWSGTLLSPADITRLGACIADGRAAGPTWTEYLLEQLRAVRDDGDFGIRKAFPEDQQKAIATKNGWVDREEEQEYHVSCMAIGTGWVVGVMARYEIEKGPEYGAEICRLVGAQLRKAAGG</sequence>
<dbReference type="SUPFAM" id="SSF56601">
    <property type="entry name" value="beta-lactamase/transpeptidase-like"/>
    <property type="match status" value="1"/>
</dbReference>
<dbReference type="InterPro" id="IPR012338">
    <property type="entry name" value="Beta-lactam/transpept-like"/>
</dbReference>
<name>A0A1H3LC10_9ACTN</name>
<dbReference type="GO" id="GO:0030655">
    <property type="term" value="P:beta-lactam antibiotic catabolic process"/>
    <property type="evidence" value="ECO:0007669"/>
    <property type="project" value="InterPro"/>
</dbReference>
<reference evidence="3" key="1">
    <citation type="submission" date="2016-10" db="EMBL/GenBank/DDBJ databases">
        <authorList>
            <person name="Varghese N."/>
            <person name="Submissions S."/>
        </authorList>
    </citation>
    <scope>NUCLEOTIDE SEQUENCE [LARGE SCALE GENOMIC DNA]</scope>
    <source>
        <strain evidence="3">DSM 44718</strain>
    </source>
</reference>
<keyword evidence="3" id="KW-1185">Reference proteome</keyword>
<accession>A0A1H3LC10</accession>
<feature type="domain" description="Beta-lactamase class A catalytic" evidence="1">
    <location>
        <begin position="93"/>
        <end position="206"/>
    </location>
</feature>
<dbReference type="STRING" id="137265.SAMN05421684_0663"/>
<dbReference type="Proteomes" id="UP000199632">
    <property type="component" value="Unassembled WGS sequence"/>
</dbReference>
<dbReference type="GO" id="GO:0008800">
    <property type="term" value="F:beta-lactamase activity"/>
    <property type="evidence" value="ECO:0007669"/>
    <property type="project" value="InterPro"/>
</dbReference>
<organism evidence="2 3">
    <name type="scientific">Asanoa ishikariensis</name>
    <dbReference type="NCBI Taxonomy" id="137265"/>
    <lineage>
        <taxon>Bacteria</taxon>
        <taxon>Bacillati</taxon>
        <taxon>Actinomycetota</taxon>
        <taxon>Actinomycetes</taxon>
        <taxon>Micromonosporales</taxon>
        <taxon>Micromonosporaceae</taxon>
        <taxon>Asanoa</taxon>
    </lineage>
</organism>
<protein>
    <recommendedName>
        <fullName evidence="1">Beta-lactamase class A catalytic domain-containing protein</fullName>
    </recommendedName>
</protein>
<evidence type="ECO:0000313" key="2">
    <source>
        <dbReference type="EMBL" id="SDY61973.1"/>
    </source>
</evidence>
<dbReference type="AlphaFoldDB" id="A0A1H3LC10"/>
<evidence type="ECO:0000259" key="1">
    <source>
        <dbReference type="Pfam" id="PF13354"/>
    </source>
</evidence>